<dbReference type="PANTHER" id="PTHR44086:SF10">
    <property type="entry name" value="THIOSULFATE SULFURTRANSFERASE_RHODANESE-LIKE DOMAIN-CONTAINING PROTEIN 3"/>
    <property type="match status" value="1"/>
</dbReference>
<feature type="region of interest" description="Disordered" evidence="1">
    <location>
        <begin position="73"/>
        <end position="93"/>
    </location>
</feature>
<dbReference type="EMBL" id="AMGX01000008">
    <property type="protein sequence ID" value="EXJ70961.1"/>
    <property type="molecule type" value="Genomic_DNA"/>
</dbReference>
<dbReference type="Proteomes" id="UP000019471">
    <property type="component" value="Unassembled WGS sequence"/>
</dbReference>
<dbReference type="Pfam" id="PF00581">
    <property type="entry name" value="Rhodanese"/>
    <property type="match status" value="1"/>
</dbReference>
<feature type="domain" description="Rhodanese" evidence="2">
    <location>
        <begin position="109"/>
        <end position="212"/>
    </location>
</feature>
<dbReference type="OrthoDB" id="566238at2759"/>
<dbReference type="GO" id="GO:0005739">
    <property type="term" value="C:mitochondrion"/>
    <property type="evidence" value="ECO:0007669"/>
    <property type="project" value="TreeGrafter"/>
</dbReference>
<dbReference type="SMART" id="SM00450">
    <property type="entry name" value="RHOD"/>
    <property type="match status" value="1"/>
</dbReference>
<evidence type="ECO:0000313" key="4">
    <source>
        <dbReference type="Proteomes" id="UP000019471"/>
    </source>
</evidence>
<comment type="caution">
    <text evidence="3">The sequence shown here is derived from an EMBL/GenBank/DDBJ whole genome shotgun (WGS) entry which is preliminary data.</text>
</comment>
<dbReference type="GO" id="GO:0004792">
    <property type="term" value="F:thiosulfate-cyanide sulfurtransferase activity"/>
    <property type="evidence" value="ECO:0007669"/>
    <property type="project" value="TreeGrafter"/>
</dbReference>
<evidence type="ECO:0000256" key="1">
    <source>
        <dbReference type="SAM" id="MobiDB-lite"/>
    </source>
</evidence>
<dbReference type="STRING" id="1182543.W9X213"/>
<keyword evidence="4" id="KW-1185">Reference proteome</keyword>
<dbReference type="PANTHER" id="PTHR44086">
    <property type="entry name" value="THIOSULFATE SULFURTRANSFERASE RDL2, MITOCHONDRIAL-RELATED"/>
    <property type="match status" value="1"/>
</dbReference>
<dbReference type="eggNOG" id="KOG1530">
    <property type="taxonomic scope" value="Eukaryota"/>
</dbReference>
<dbReference type="HOGENOM" id="CLU_089574_0_0_1"/>
<evidence type="ECO:0000259" key="2">
    <source>
        <dbReference type="PROSITE" id="PS50206"/>
    </source>
</evidence>
<dbReference type="AlphaFoldDB" id="W9X213"/>
<dbReference type="CDD" id="cd01519">
    <property type="entry name" value="RHOD_HSP67B2"/>
    <property type="match status" value="1"/>
</dbReference>
<dbReference type="RefSeq" id="XP_007744740.1">
    <property type="nucleotide sequence ID" value="XM_007746550.1"/>
</dbReference>
<name>W9X213_9EURO</name>
<reference evidence="3 4" key="1">
    <citation type="submission" date="2013-03" db="EMBL/GenBank/DDBJ databases">
        <title>The Genome Sequence of Cladophialophora psammophila CBS 110553.</title>
        <authorList>
            <consortium name="The Broad Institute Genomics Platform"/>
            <person name="Cuomo C."/>
            <person name="de Hoog S."/>
            <person name="Gorbushina A."/>
            <person name="Walker B."/>
            <person name="Young S.K."/>
            <person name="Zeng Q."/>
            <person name="Gargeya S."/>
            <person name="Fitzgerald M."/>
            <person name="Haas B."/>
            <person name="Abouelleil A."/>
            <person name="Allen A.W."/>
            <person name="Alvarado L."/>
            <person name="Arachchi H.M."/>
            <person name="Berlin A.M."/>
            <person name="Chapman S.B."/>
            <person name="Gainer-Dewar J."/>
            <person name="Goldberg J."/>
            <person name="Griggs A."/>
            <person name="Gujja S."/>
            <person name="Hansen M."/>
            <person name="Howarth C."/>
            <person name="Imamovic A."/>
            <person name="Ireland A."/>
            <person name="Larimer J."/>
            <person name="McCowan C."/>
            <person name="Murphy C."/>
            <person name="Pearson M."/>
            <person name="Poon T.W."/>
            <person name="Priest M."/>
            <person name="Roberts A."/>
            <person name="Saif S."/>
            <person name="Shea T."/>
            <person name="Sisk P."/>
            <person name="Sykes S."/>
            <person name="Wortman J."/>
            <person name="Nusbaum C."/>
            <person name="Birren B."/>
        </authorList>
    </citation>
    <scope>NUCLEOTIDE SEQUENCE [LARGE SCALE GENOMIC DNA]</scope>
    <source>
        <strain evidence="3 4">CBS 110553</strain>
    </source>
</reference>
<dbReference type="Gene3D" id="3.40.250.10">
    <property type="entry name" value="Rhodanese-like domain"/>
    <property type="match status" value="1"/>
</dbReference>
<dbReference type="InterPro" id="IPR036873">
    <property type="entry name" value="Rhodanese-like_dom_sf"/>
</dbReference>
<proteinExistence type="predicted"/>
<evidence type="ECO:0000313" key="3">
    <source>
        <dbReference type="EMBL" id="EXJ70961.1"/>
    </source>
</evidence>
<accession>W9X213</accession>
<protein>
    <recommendedName>
        <fullName evidence="2">Rhodanese domain-containing protein</fullName>
    </recommendedName>
</protein>
<dbReference type="InterPro" id="IPR001763">
    <property type="entry name" value="Rhodanese-like_dom"/>
</dbReference>
<dbReference type="PROSITE" id="PS50206">
    <property type="entry name" value="RHODANESE_3"/>
    <property type="match status" value="1"/>
</dbReference>
<dbReference type="SUPFAM" id="SSF52821">
    <property type="entry name" value="Rhodanese/Cell cycle control phosphatase"/>
    <property type="match status" value="1"/>
</dbReference>
<dbReference type="GeneID" id="19190667"/>
<feature type="compositionally biased region" description="Low complexity" evidence="1">
    <location>
        <begin position="80"/>
        <end position="93"/>
    </location>
</feature>
<gene>
    <name evidence="3" type="ORF">A1O5_05954</name>
</gene>
<organism evidence="3 4">
    <name type="scientific">Cladophialophora psammophila CBS 110553</name>
    <dbReference type="NCBI Taxonomy" id="1182543"/>
    <lineage>
        <taxon>Eukaryota</taxon>
        <taxon>Fungi</taxon>
        <taxon>Dikarya</taxon>
        <taxon>Ascomycota</taxon>
        <taxon>Pezizomycotina</taxon>
        <taxon>Eurotiomycetes</taxon>
        <taxon>Chaetothyriomycetidae</taxon>
        <taxon>Chaetothyriales</taxon>
        <taxon>Herpotrichiellaceae</taxon>
        <taxon>Cladophialophora</taxon>
    </lineage>
</organism>
<sequence>MASKQAASSLQQCLRTFWASRRATCSYRTVRRSPQHSRLASTQSQSFFYRSGACALWMPRLRQPTRHFTTTLVARKDESSSPSSSSTSAPEPQSRLYTFTDMQFVASSPDPNRIIIDVREPSELKSTGKIPGSRNLPIKSAADGFFLGPEEFEERFGWEKPSQDDEVIFYCKAGVRSQAAARLAGQADFGGKIGEFPGSWSEWAEKGGEVESVD</sequence>